<dbReference type="OrthoDB" id="5068804at2759"/>
<protein>
    <submittedName>
        <fullName evidence="1">Uncharacterized protein</fullName>
    </submittedName>
</protein>
<name>A0A2J6Q487_9HELO</name>
<accession>A0A2J6Q487</accession>
<sequence length="225" mass="25125">MASTTFALVDARKSILEDGFFPMYDSVVGEHVLDMQQKDFPFASEYGLEFCKLNFLDDTRIRSILESFFPWSGLGLCLKYNNDPGHIFSFRKGGAKAGLRVLIVQLWSVGSRAAYWGGSHLLSLPAVRAANGLWEVPSAALKRAGCKETEIKFEQGGLVILDARLAFEIKDGFTITSAFTTEDELKTWAKMFLPRSPELAAKVTEMESIYTKIGVNFAFEDLEPR</sequence>
<gene>
    <name evidence="1" type="ORF">NA56DRAFT_679390</name>
</gene>
<keyword evidence="2" id="KW-1185">Reference proteome</keyword>
<dbReference type="AlphaFoldDB" id="A0A2J6Q487"/>
<dbReference type="EMBL" id="KZ613482">
    <property type="protein sequence ID" value="PMD21108.1"/>
    <property type="molecule type" value="Genomic_DNA"/>
</dbReference>
<dbReference type="Proteomes" id="UP000235672">
    <property type="component" value="Unassembled WGS sequence"/>
</dbReference>
<evidence type="ECO:0000313" key="1">
    <source>
        <dbReference type="EMBL" id="PMD21108.1"/>
    </source>
</evidence>
<evidence type="ECO:0000313" key="2">
    <source>
        <dbReference type="Proteomes" id="UP000235672"/>
    </source>
</evidence>
<dbReference type="STRING" id="1745343.A0A2J6Q487"/>
<proteinExistence type="predicted"/>
<organism evidence="1 2">
    <name type="scientific">Hyaloscypha hepaticicola</name>
    <dbReference type="NCBI Taxonomy" id="2082293"/>
    <lineage>
        <taxon>Eukaryota</taxon>
        <taxon>Fungi</taxon>
        <taxon>Dikarya</taxon>
        <taxon>Ascomycota</taxon>
        <taxon>Pezizomycotina</taxon>
        <taxon>Leotiomycetes</taxon>
        <taxon>Helotiales</taxon>
        <taxon>Hyaloscyphaceae</taxon>
        <taxon>Hyaloscypha</taxon>
    </lineage>
</organism>
<reference evidence="1 2" key="1">
    <citation type="submission" date="2016-05" db="EMBL/GenBank/DDBJ databases">
        <title>A degradative enzymes factory behind the ericoid mycorrhizal symbiosis.</title>
        <authorList>
            <consortium name="DOE Joint Genome Institute"/>
            <person name="Martino E."/>
            <person name="Morin E."/>
            <person name="Grelet G."/>
            <person name="Kuo A."/>
            <person name="Kohler A."/>
            <person name="Daghino S."/>
            <person name="Barry K."/>
            <person name="Choi C."/>
            <person name="Cichocki N."/>
            <person name="Clum A."/>
            <person name="Copeland A."/>
            <person name="Hainaut M."/>
            <person name="Haridas S."/>
            <person name="Labutti K."/>
            <person name="Lindquist E."/>
            <person name="Lipzen A."/>
            <person name="Khouja H.-R."/>
            <person name="Murat C."/>
            <person name="Ohm R."/>
            <person name="Olson A."/>
            <person name="Spatafora J."/>
            <person name="Veneault-Fourrey C."/>
            <person name="Henrissat B."/>
            <person name="Grigoriev I."/>
            <person name="Martin F."/>
            <person name="Perotto S."/>
        </authorList>
    </citation>
    <scope>NUCLEOTIDE SEQUENCE [LARGE SCALE GENOMIC DNA]</scope>
    <source>
        <strain evidence="1 2">UAMH 7357</strain>
    </source>
</reference>